<dbReference type="KEGG" id="psyo:PB01_19560"/>
<organism evidence="1 2">
    <name type="scientific">Psychrobacillus glaciei</name>
    <dbReference type="NCBI Taxonomy" id="2283160"/>
    <lineage>
        <taxon>Bacteria</taxon>
        <taxon>Bacillati</taxon>
        <taxon>Bacillota</taxon>
        <taxon>Bacilli</taxon>
        <taxon>Bacillales</taxon>
        <taxon>Bacillaceae</taxon>
        <taxon>Psychrobacillus</taxon>
    </lineage>
</organism>
<gene>
    <name evidence="1" type="ORF">PB01_19560</name>
</gene>
<accession>A0A5J6SS28</accession>
<dbReference type="PANTHER" id="PTHR37804:SF1">
    <property type="entry name" value="CDAA REGULATORY PROTEIN CDAR"/>
    <property type="match status" value="1"/>
</dbReference>
<evidence type="ECO:0008006" key="3">
    <source>
        <dbReference type="Google" id="ProtNLM"/>
    </source>
</evidence>
<dbReference type="InterPro" id="IPR012505">
    <property type="entry name" value="YbbR"/>
</dbReference>
<dbReference type="RefSeq" id="WP_151701689.1">
    <property type="nucleotide sequence ID" value="NZ_CP031223.1"/>
</dbReference>
<dbReference type="EMBL" id="CP031223">
    <property type="protein sequence ID" value="QFG00816.1"/>
    <property type="molecule type" value="Genomic_DNA"/>
</dbReference>
<dbReference type="PANTHER" id="PTHR37804">
    <property type="entry name" value="CDAA REGULATORY PROTEIN CDAR"/>
    <property type="match status" value="1"/>
</dbReference>
<dbReference type="AlphaFoldDB" id="A0A5J6SS28"/>
<keyword evidence="2" id="KW-1185">Reference proteome</keyword>
<evidence type="ECO:0000313" key="2">
    <source>
        <dbReference type="Proteomes" id="UP000325517"/>
    </source>
</evidence>
<evidence type="ECO:0000313" key="1">
    <source>
        <dbReference type="EMBL" id="QFG00816.1"/>
    </source>
</evidence>
<name>A0A5J6SS28_9BACI</name>
<dbReference type="Proteomes" id="UP000325517">
    <property type="component" value="Chromosome"/>
</dbReference>
<sequence>MDKMMNNPWFLRIIALVLAILLFVSVKSDIENTNMNASVKSVELRDVPVEVYYDDDSLVVSGVPKTVSVNIEGPSTLVSSAKVMKDYKVFVDLRKLTIGEHKVAISTENFSDKLKVRTDPVYVNVVIEERISQEFRVDPDMNESLLAENHIVKSYEVEPKVVTITGAKSVIKSIGYVKATIEGEQGINKSFEQEARVRVLDKDLNKLDVSIEPKTVQVRVKVEEYSKEVPISLMEKGTPKQGVTINKLSTNVQNIRLYGPRALVDKIEKFVVDVDVSKIEDAGDFEVRLAVPDGVTKMSLDKIKVVGDVTPAPEIEPPVDEDAVSDVSEKSFEHVAVEVRGLPDQLESVFQSPTDGLVSVTAKGTPEALDKINSNNIALYVEAQNAEIGENSLSIKMDAPSNVEWEMSASEVKLTVKEV</sequence>
<dbReference type="Pfam" id="PF07949">
    <property type="entry name" value="YbbR"/>
    <property type="match status" value="3"/>
</dbReference>
<dbReference type="Gene3D" id="2.170.120.30">
    <property type="match status" value="2"/>
</dbReference>
<dbReference type="InterPro" id="IPR053154">
    <property type="entry name" value="c-di-AMP_regulator"/>
</dbReference>
<dbReference type="OrthoDB" id="2960905at2"/>
<reference evidence="1 2" key="1">
    <citation type="submission" date="2018-07" db="EMBL/GenBank/DDBJ databases">
        <title>Complete genome sequence of Psychrobacillus sp. PB01, isolated from iceberg, and comparative genome analysis of Psychrobacillus strains.</title>
        <authorList>
            <person name="Lee P.C."/>
        </authorList>
    </citation>
    <scope>NUCLEOTIDE SEQUENCE [LARGE SCALE GENOMIC DNA]</scope>
    <source>
        <strain evidence="1 2">PB01</strain>
    </source>
</reference>
<protein>
    <recommendedName>
        <fullName evidence="3">YbbR-like domain-containing protein</fullName>
    </recommendedName>
</protein>
<dbReference type="Gene3D" id="2.170.120.40">
    <property type="entry name" value="YbbR-like domain"/>
    <property type="match status" value="2"/>
</dbReference>
<proteinExistence type="predicted"/>